<dbReference type="InterPro" id="IPR050428">
    <property type="entry name" value="TCS_sensor_his_kinase"/>
</dbReference>
<dbReference type="PANTHER" id="PTHR45436:SF5">
    <property type="entry name" value="SENSOR HISTIDINE KINASE TRCS"/>
    <property type="match status" value="1"/>
</dbReference>
<dbReference type="OrthoDB" id="335833at2"/>
<dbReference type="InterPro" id="IPR004358">
    <property type="entry name" value="Sig_transdc_His_kin-like_C"/>
</dbReference>
<keyword evidence="9" id="KW-0418">Kinase</keyword>
<dbReference type="RefSeq" id="WP_144854341.1">
    <property type="nucleotide sequence ID" value="NZ_VNJI01000066.1"/>
</dbReference>
<feature type="domain" description="HAMP" evidence="16">
    <location>
        <begin position="199"/>
        <end position="252"/>
    </location>
</feature>
<dbReference type="SUPFAM" id="SSF55874">
    <property type="entry name" value="ATPase domain of HSP90 chaperone/DNA topoisomerase II/histidine kinase"/>
    <property type="match status" value="1"/>
</dbReference>
<dbReference type="GO" id="GO:0005886">
    <property type="term" value="C:plasma membrane"/>
    <property type="evidence" value="ECO:0007669"/>
    <property type="project" value="UniProtKB-SubCell"/>
</dbReference>
<keyword evidence="11 14" id="KW-1133">Transmembrane helix</keyword>
<protein>
    <recommendedName>
        <fullName evidence="3">histidine kinase</fullName>
        <ecNumber evidence="3">2.7.13.3</ecNumber>
    </recommendedName>
</protein>
<evidence type="ECO:0000256" key="4">
    <source>
        <dbReference type="ARBA" id="ARBA00022475"/>
    </source>
</evidence>
<evidence type="ECO:0000256" key="10">
    <source>
        <dbReference type="ARBA" id="ARBA00022840"/>
    </source>
</evidence>
<dbReference type="GO" id="GO:0000155">
    <property type="term" value="F:phosphorelay sensor kinase activity"/>
    <property type="evidence" value="ECO:0007669"/>
    <property type="project" value="InterPro"/>
</dbReference>
<evidence type="ECO:0000256" key="2">
    <source>
        <dbReference type="ARBA" id="ARBA00004651"/>
    </source>
</evidence>
<organism evidence="17 18">
    <name type="scientific">Paenibacillus cremeus</name>
    <dbReference type="NCBI Taxonomy" id="2163881"/>
    <lineage>
        <taxon>Bacteria</taxon>
        <taxon>Bacillati</taxon>
        <taxon>Bacillota</taxon>
        <taxon>Bacilli</taxon>
        <taxon>Bacillales</taxon>
        <taxon>Paenibacillaceae</taxon>
        <taxon>Paenibacillus</taxon>
    </lineage>
</organism>
<keyword evidence="10" id="KW-0067">ATP-binding</keyword>
<keyword evidence="12" id="KW-0902">Two-component regulatory system</keyword>
<feature type="transmembrane region" description="Helical" evidence="14">
    <location>
        <begin position="176"/>
        <end position="198"/>
    </location>
</feature>
<evidence type="ECO:0000256" key="12">
    <source>
        <dbReference type="ARBA" id="ARBA00023012"/>
    </source>
</evidence>
<dbReference type="EC" id="2.7.13.3" evidence="3"/>
<dbReference type="CDD" id="cd00082">
    <property type="entry name" value="HisKA"/>
    <property type="match status" value="1"/>
</dbReference>
<dbReference type="PROSITE" id="PS50885">
    <property type="entry name" value="HAMP"/>
    <property type="match status" value="1"/>
</dbReference>
<dbReference type="InterPro" id="IPR036097">
    <property type="entry name" value="HisK_dim/P_sf"/>
</dbReference>
<evidence type="ECO:0000256" key="1">
    <source>
        <dbReference type="ARBA" id="ARBA00000085"/>
    </source>
</evidence>
<dbReference type="InterPro" id="IPR003661">
    <property type="entry name" value="HisK_dim/P_dom"/>
</dbReference>
<proteinExistence type="predicted"/>
<dbReference type="Pfam" id="PF00512">
    <property type="entry name" value="HisKA"/>
    <property type="match status" value="1"/>
</dbReference>
<dbReference type="EMBL" id="VNJI01000066">
    <property type="protein sequence ID" value="TVY01904.1"/>
    <property type="molecule type" value="Genomic_DNA"/>
</dbReference>
<dbReference type="Pfam" id="PF00672">
    <property type="entry name" value="HAMP"/>
    <property type="match status" value="1"/>
</dbReference>
<keyword evidence="13 14" id="KW-0472">Membrane</keyword>
<gene>
    <name evidence="17" type="ORF">FPZ49_31865</name>
</gene>
<evidence type="ECO:0000256" key="6">
    <source>
        <dbReference type="ARBA" id="ARBA00022679"/>
    </source>
</evidence>
<name>A0A559JPU0_9BACL</name>
<reference evidence="17 18" key="1">
    <citation type="submission" date="2019-07" db="EMBL/GenBank/DDBJ databases">
        <authorList>
            <person name="Kim J."/>
        </authorList>
    </citation>
    <scope>NUCLEOTIDE SEQUENCE [LARGE SCALE GENOMIC DNA]</scope>
    <source>
        <strain evidence="17 18">JC52</strain>
    </source>
</reference>
<dbReference type="InterPro" id="IPR003660">
    <property type="entry name" value="HAMP_dom"/>
</dbReference>
<dbReference type="FunFam" id="1.10.287.130:FF:000001">
    <property type="entry name" value="Two-component sensor histidine kinase"/>
    <property type="match status" value="1"/>
</dbReference>
<comment type="caution">
    <text evidence="17">The sequence shown here is derived from an EMBL/GenBank/DDBJ whole genome shotgun (WGS) entry which is preliminary data.</text>
</comment>
<dbReference type="InterPro" id="IPR036890">
    <property type="entry name" value="HATPase_C_sf"/>
</dbReference>
<evidence type="ECO:0000259" key="15">
    <source>
        <dbReference type="PROSITE" id="PS50109"/>
    </source>
</evidence>
<dbReference type="PANTHER" id="PTHR45436">
    <property type="entry name" value="SENSOR HISTIDINE KINASE YKOH"/>
    <property type="match status" value="1"/>
</dbReference>
<dbReference type="GO" id="GO:0005524">
    <property type="term" value="F:ATP binding"/>
    <property type="evidence" value="ECO:0007669"/>
    <property type="project" value="UniProtKB-KW"/>
</dbReference>
<keyword evidence="4" id="KW-1003">Cell membrane</keyword>
<keyword evidence="5" id="KW-0597">Phosphoprotein</keyword>
<dbReference type="CDD" id="cd00075">
    <property type="entry name" value="HATPase"/>
    <property type="match status" value="1"/>
</dbReference>
<dbReference type="PRINTS" id="PR00344">
    <property type="entry name" value="BCTRLSENSOR"/>
</dbReference>
<dbReference type="SMART" id="SM00304">
    <property type="entry name" value="HAMP"/>
    <property type="match status" value="1"/>
</dbReference>
<dbReference type="Gene3D" id="1.10.287.130">
    <property type="match status" value="1"/>
</dbReference>
<evidence type="ECO:0000256" key="5">
    <source>
        <dbReference type="ARBA" id="ARBA00022553"/>
    </source>
</evidence>
<keyword evidence="8" id="KW-0547">Nucleotide-binding</keyword>
<evidence type="ECO:0000259" key="16">
    <source>
        <dbReference type="PROSITE" id="PS50885"/>
    </source>
</evidence>
<feature type="transmembrane region" description="Helical" evidence="14">
    <location>
        <begin position="12"/>
        <end position="34"/>
    </location>
</feature>
<evidence type="ECO:0000256" key="11">
    <source>
        <dbReference type="ARBA" id="ARBA00022989"/>
    </source>
</evidence>
<dbReference type="SMART" id="SM00388">
    <property type="entry name" value="HisKA"/>
    <property type="match status" value="1"/>
</dbReference>
<evidence type="ECO:0000256" key="9">
    <source>
        <dbReference type="ARBA" id="ARBA00022777"/>
    </source>
</evidence>
<accession>A0A559JPU0</accession>
<dbReference type="CDD" id="cd06225">
    <property type="entry name" value="HAMP"/>
    <property type="match status" value="1"/>
</dbReference>
<evidence type="ECO:0000256" key="3">
    <source>
        <dbReference type="ARBA" id="ARBA00012438"/>
    </source>
</evidence>
<dbReference type="Gene3D" id="3.30.565.10">
    <property type="entry name" value="Histidine kinase-like ATPase, C-terminal domain"/>
    <property type="match status" value="1"/>
</dbReference>
<comment type="subcellular location">
    <subcellularLocation>
        <location evidence="2">Cell membrane</location>
        <topology evidence="2">Multi-pass membrane protein</topology>
    </subcellularLocation>
</comment>
<dbReference type="SUPFAM" id="SSF158472">
    <property type="entry name" value="HAMP domain-like"/>
    <property type="match status" value="1"/>
</dbReference>
<dbReference type="Gene3D" id="6.10.340.10">
    <property type="match status" value="1"/>
</dbReference>
<keyword evidence="7 14" id="KW-0812">Transmembrane</keyword>
<dbReference type="Pfam" id="PF02518">
    <property type="entry name" value="HATPase_c"/>
    <property type="match status" value="1"/>
</dbReference>
<sequence>MIRRPTSLRFQLLSRSLLIISVLLLLIGMFQYVIMAQFLYKNRAETIQSQMRVIPFPFWSQAPAFSADNADYRNPVYSLRSGGSTIAFMDMEKHFKVIFQETGTDGELVAVPKLSDAAYDEASLAGRALSYQIVKDELGTKQLVVLYPVSSREKVQGVAQVSLKLDVLQSILVKQLLTYGLLSLLALVAGLLTFLPILRRTLIPLSRMVDTVEKINAGNLNERLPIRHEQLEIDRLSIAFDAMLERLESSFAAEQQAKEQMRRFIADASHELRTPLTSIHGFLEVLLRGAASQPDQLQKALNSMYGESKRLKSLAEDLLMLARLEQTPTLQTADGRLSEVIREMEPQLRLVAGDRQVRVQVISERSGVFDRNKMKQVILNLFQNAVQHTDPKEGSIELTLELQAGELVLAVQDNGTGFVEEHAQQLFDRFYRVDTARSRKHGGAGLGLAITKSIVELHGGSISCTSKPGEGARFVVRMPA</sequence>
<evidence type="ECO:0000313" key="17">
    <source>
        <dbReference type="EMBL" id="TVY01904.1"/>
    </source>
</evidence>
<dbReference type="InterPro" id="IPR003594">
    <property type="entry name" value="HATPase_dom"/>
</dbReference>
<evidence type="ECO:0000256" key="13">
    <source>
        <dbReference type="ARBA" id="ARBA00023136"/>
    </source>
</evidence>
<evidence type="ECO:0000256" key="14">
    <source>
        <dbReference type="SAM" id="Phobius"/>
    </source>
</evidence>
<evidence type="ECO:0000313" key="18">
    <source>
        <dbReference type="Proteomes" id="UP000317036"/>
    </source>
</evidence>
<dbReference type="AlphaFoldDB" id="A0A559JPU0"/>
<feature type="domain" description="Histidine kinase" evidence="15">
    <location>
        <begin position="267"/>
        <end position="480"/>
    </location>
</feature>
<dbReference type="InterPro" id="IPR005467">
    <property type="entry name" value="His_kinase_dom"/>
</dbReference>
<dbReference type="SMART" id="SM00387">
    <property type="entry name" value="HATPase_c"/>
    <property type="match status" value="1"/>
</dbReference>
<dbReference type="Proteomes" id="UP000317036">
    <property type="component" value="Unassembled WGS sequence"/>
</dbReference>
<comment type="catalytic activity">
    <reaction evidence="1">
        <text>ATP + protein L-histidine = ADP + protein N-phospho-L-histidine.</text>
        <dbReference type="EC" id="2.7.13.3"/>
    </reaction>
</comment>
<keyword evidence="6" id="KW-0808">Transferase</keyword>
<evidence type="ECO:0000256" key="7">
    <source>
        <dbReference type="ARBA" id="ARBA00022692"/>
    </source>
</evidence>
<dbReference type="PROSITE" id="PS50109">
    <property type="entry name" value="HIS_KIN"/>
    <property type="match status" value="1"/>
</dbReference>
<dbReference type="SUPFAM" id="SSF47384">
    <property type="entry name" value="Homodimeric domain of signal transducing histidine kinase"/>
    <property type="match status" value="1"/>
</dbReference>
<keyword evidence="18" id="KW-1185">Reference proteome</keyword>
<dbReference type="FunFam" id="3.30.565.10:FF:000006">
    <property type="entry name" value="Sensor histidine kinase WalK"/>
    <property type="match status" value="1"/>
</dbReference>
<evidence type="ECO:0000256" key="8">
    <source>
        <dbReference type="ARBA" id="ARBA00022741"/>
    </source>
</evidence>